<dbReference type="AlphaFoldDB" id="A0A0B6ZWF0"/>
<proteinExistence type="predicted"/>
<name>A0A0B6ZWF0_9EUPU</name>
<gene>
    <name evidence="1" type="primary">ORF81291</name>
</gene>
<organism evidence="1">
    <name type="scientific">Arion vulgaris</name>
    <dbReference type="NCBI Taxonomy" id="1028688"/>
    <lineage>
        <taxon>Eukaryota</taxon>
        <taxon>Metazoa</taxon>
        <taxon>Spiralia</taxon>
        <taxon>Lophotrochozoa</taxon>
        <taxon>Mollusca</taxon>
        <taxon>Gastropoda</taxon>
        <taxon>Heterobranchia</taxon>
        <taxon>Euthyneura</taxon>
        <taxon>Panpulmonata</taxon>
        <taxon>Eupulmonata</taxon>
        <taxon>Stylommatophora</taxon>
        <taxon>Helicina</taxon>
        <taxon>Arionoidea</taxon>
        <taxon>Arionidae</taxon>
        <taxon>Arion</taxon>
    </lineage>
</organism>
<protein>
    <submittedName>
        <fullName evidence="1">Uncharacterized protein</fullName>
    </submittedName>
</protein>
<accession>A0A0B6ZWF0</accession>
<evidence type="ECO:0000313" key="1">
    <source>
        <dbReference type="EMBL" id="CEK72156.1"/>
    </source>
</evidence>
<sequence length="56" mass="6519">MEFLQTIMALICNWLPEKNWEVNVASMMFTTSPTMCPRSKTNTGCSSNFIHQYTPW</sequence>
<reference evidence="1" key="1">
    <citation type="submission" date="2014-12" db="EMBL/GenBank/DDBJ databases">
        <title>Insight into the proteome of Arion vulgaris.</title>
        <authorList>
            <person name="Aradska J."/>
            <person name="Bulat T."/>
            <person name="Smidak R."/>
            <person name="Sarate P."/>
            <person name="Gangsoo J."/>
            <person name="Sialana F."/>
            <person name="Bilban M."/>
            <person name="Lubec G."/>
        </authorList>
    </citation>
    <scope>NUCLEOTIDE SEQUENCE</scope>
    <source>
        <tissue evidence="1">Skin</tissue>
    </source>
</reference>
<dbReference type="EMBL" id="HACG01025291">
    <property type="protein sequence ID" value="CEK72156.1"/>
    <property type="molecule type" value="Transcribed_RNA"/>
</dbReference>